<protein>
    <submittedName>
        <fullName evidence="1">Uncharacterized protein</fullName>
    </submittedName>
</protein>
<evidence type="ECO:0000313" key="2">
    <source>
        <dbReference type="Proteomes" id="UP001479436"/>
    </source>
</evidence>
<gene>
    <name evidence="1" type="ORF">K7432_016940</name>
</gene>
<dbReference type="EMBL" id="JASJQH010010048">
    <property type="protein sequence ID" value="KAK9674736.1"/>
    <property type="molecule type" value="Genomic_DNA"/>
</dbReference>
<accession>A0ABR2VKX9</accession>
<reference evidence="1 2" key="1">
    <citation type="submission" date="2023-04" db="EMBL/GenBank/DDBJ databases">
        <title>Genome of Basidiobolus ranarum AG-B5.</title>
        <authorList>
            <person name="Stajich J.E."/>
            <person name="Carter-House D."/>
            <person name="Gryganskyi A."/>
        </authorList>
    </citation>
    <scope>NUCLEOTIDE SEQUENCE [LARGE SCALE GENOMIC DNA]</scope>
    <source>
        <strain evidence="1 2">AG-B5</strain>
    </source>
</reference>
<proteinExistence type="predicted"/>
<organism evidence="1 2">
    <name type="scientific">Basidiobolus ranarum</name>
    <dbReference type="NCBI Taxonomy" id="34480"/>
    <lineage>
        <taxon>Eukaryota</taxon>
        <taxon>Fungi</taxon>
        <taxon>Fungi incertae sedis</taxon>
        <taxon>Zoopagomycota</taxon>
        <taxon>Entomophthoromycotina</taxon>
        <taxon>Basidiobolomycetes</taxon>
        <taxon>Basidiobolales</taxon>
        <taxon>Basidiobolaceae</taxon>
        <taxon>Basidiobolus</taxon>
    </lineage>
</organism>
<name>A0ABR2VKX9_9FUNG</name>
<evidence type="ECO:0000313" key="1">
    <source>
        <dbReference type="EMBL" id="KAK9674736.1"/>
    </source>
</evidence>
<sequence>MQMYALVSEGARDGQKIVLTGNILNLGHSRGTPAEEYNECPDIAARLRILGLKLDADVCIGIKSSGKWTKDDVRDGSCEDIQVHAKVLNIIKADVNICLSDVLAPTKSRRAIDDSEYNECEDIAVRLRLLGIKLNADVCVGVQSTGAWSKQQTDKANCHDIVAHARVLNILNANVDVCLSNEVENREAEHSQYNECDDIAVRLRILGLNVKADVCLGINGEGGWSKSDVEHKGCEDIVAHAKVLRIIEADVDIC</sequence>
<dbReference type="Proteomes" id="UP001479436">
    <property type="component" value="Unassembled WGS sequence"/>
</dbReference>
<keyword evidence="2" id="KW-1185">Reference proteome</keyword>
<comment type="caution">
    <text evidence="1">The sequence shown here is derived from an EMBL/GenBank/DDBJ whole genome shotgun (WGS) entry which is preliminary data.</text>
</comment>